<keyword evidence="5" id="KW-1185">Reference proteome</keyword>
<keyword evidence="1" id="KW-1133">Transmembrane helix</keyword>
<accession>A0AAD4T3E5</accession>
<evidence type="ECO:0000313" key="3">
    <source>
        <dbReference type="EMBL" id="KAI3932101.1"/>
    </source>
</evidence>
<evidence type="ECO:0000256" key="1">
    <source>
        <dbReference type="SAM" id="Phobius"/>
    </source>
</evidence>
<sequence>MDELFKHLECTEEDLTTEIGTKRLQIYGPNKLEEKKESKILKFLGFMWNLLLWVMELDAVIVISGPPIFGERSRLARLRRDSLVLGDVQWSVQDPSILIPRYIKSIKLGNIFPTDARLLQGDLLKIDHSSSSGECCPVAKNPSKEVFSVFVIATQLRTFFGKETHLVDNAKQVGNFQKVISSDCSHRTYMHVYSEVIIIDDVIVLLIGGIPIAMPTVVSVTMVVGFSKLSKKGVITKRMTIIEELAGMNILCFDKTRTLIVTELTADNILVEVFKKDVSKEDVILMDARASRIANNNVIDACMVGMLVDPKETIRNALTYAEAGDSWHRANKGTLELVNSFNVPKKTKESREVLWEFVSMMPLFDPSRIDSAKPLVGPSTLVRSAYDCQGKRDEARKGNKYVSICLVAWPRESIPINKLIEEADVFAGVFPETKFQESKHIVGMTEHGVDDAPALKRIYAISITIRIVFGFMLITLIWKFDFSPFMVLVIDILNDGTITTISKDKVKPSTLLNNWKLKKHFCNWYSTWYITILTLIFITRSRSYSYSERFRLFLAFAFPVAQLIFSIVIYIPLDILKFLTQYTILLEKTGFATKKDFGTQKRQAQCVHNQRTNRGLQLSSYFCSIMLFCWLRTMHALKGHVKSVTKLKCLDVNDLCNI</sequence>
<dbReference type="Gene3D" id="3.40.50.1000">
    <property type="entry name" value="HAD superfamily/HAD-like"/>
    <property type="match status" value="2"/>
</dbReference>
<dbReference type="InterPro" id="IPR023214">
    <property type="entry name" value="HAD_sf"/>
</dbReference>
<keyword evidence="1" id="KW-0812">Transmembrane</keyword>
<dbReference type="Proteomes" id="UP001202328">
    <property type="component" value="Unassembled WGS sequence"/>
</dbReference>
<proteinExistence type="predicted"/>
<comment type="caution">
    <text evidence="4">The sequence shown here is derived from an EMBL/GenBank/DDBJ whole genome shotgun (WGS) entry which is preliminary data.</text>
</comment>
<protein>
    <recommendedName>
        <fullName evidence="2">Cation-transporting P-type ATPase N-terminal domain-containing protein</fullName>
    </recommendedName>
</protein>
<dbReference type="InterPro" id="IPR004014">
    <property type="entry name" value="ATPase_P-typ_cation-transptr_N"/>
</dbReference>
<feature type="transmembrane region" description="Helical" evidence="1">
    <location>
        <begin position="552"/>
        <end position="573"/>
    </location>
</feature>
<dbReference type="InterPro" id="IPR023298">
    <property type="entry name" value="ATPase_P-typ_TM_dom_sf"/>
</dbReference>
<evidence type="ECO:0000313" key="5">
    <source>
        <dbReference type="Proteomes" id="UP001202328"/>
    </source>
</evidence>
<feature type="transmembrane region" description="Helical" evidence="1">
    <location>
        <begin position="523"/>
        <end position="540"/>
    </location>
</feature>
<dbReference type="SUPFAM" id="SSF81665">
    <property type="entry name" value="Calcium ATPase, transmembrane domain M"/>
    <property type="match status" value="1"/>
</dbReference>
<dbReference type="GO" id="GO:0000166">
    <property type="term" value="F:nucleotide binding"/>
    <property type="evidence" value="ECO:0007669"/>
    <property type="project" value="InterPro"/>
</dbReference>
<feature type="transmembrane region" description="Helical" evidence="1">
    <location>
        <begin position="458"/>
        <end position="478"/>
    </location>
</feature>
<evidence type="ECO:0000259" key="2">
    <source>
        <dbReference type="SMART" id="SM00831"/>
    </source>
</evidence>
<feature type="domain" description="Cation-transporting P-type ATPase N-terminal" evidence="2">
    <location>
        <begin position="1"/>
        <end position="71"/>
    </location>
</feature>
<dbReference type="PANTHER" id="PTHR42861">
    <property type="entry name" value="CALCIUM-TRANSPORTING ATPASE"/>
    <property type="match status" value="1"/>
</dbReference>
<dbReference type="EMBL" id="JAJJMB010007097">
    <property type="protein sequence ID" value="KAI3932101.1"/>
    <property type="molecule type" value="Genomic_DNA"/>
</dbReference>
<evidence type="ECO:0000313" key="4">
    <source>
        <dbReference type="EMBL" id="KAI3934448.1"/>
    </source>
</evidence>
<dbReference type="Gene3D" id="1.20.1110.10">
    <property type="entry name" value="Calcium-transporting ATPase, transmembrane domain"/>
    <property type="match status" value="2"/>
</dbReference>
<gene>
    <name evidence="3" type="ORF">MKW98_004805</name>
    <name evidence="4" type="ORF">MKW98_022726</name>
</gene>
<dbReference type="EMBL" id="JAJJMB010006538">
    <property type="protein sequence ID" value="KAI3934448.1"/>
    <property type="molecule type" value="Genomic_DNA"/>
</dbReference>
<dbReference type="Gene3D" id="3.40.1110.10">
    <property type="entry name" value="Calcium-transporting ATPase, cytoplasmic domain N"/>
    <property type="match status" value="1"/>
</dbReference>
<dbReference type="Gene3D" id="2.70.150.10">
    <property type="entry name" value="Calcium-transporting ATPase, cytoplasmic transduction domain A"/>
    <property type="match status" value="1"/>
</dbReference>
<dbReference type="Pfam" id="PF00690">
    <property type="entry name" value="Cation_ATPase_N"/>
    <property type="match status" value="1"/>
</dbReference>
<organism evidence="4 5">
    <name type="scientific">Papaver atlanticum</name>
    <dbReference type="NCBI Taxonomy" id="357466"/>
    <lineage>
        <taxon>Eukaryota</taxon>
        <taxon>Viridiplantae</taxon>
        <taxon>Streptophyta</taxon>
        <taxon>Embryophyta</taxon>
        <taxon>Tracheophyta</taxon>
        <taxon>Spermatophyta</taxon>
        <taxon>Magnoliopsida</taxon>
        <taxon>Ranunculales</taxon>
        <taxon>Papaveraceae</taxon>
        <taxon>Papaveroideae</taxon>
        <taxon>Papaver</taxon>
    </lineage>
</organism>
<keyword evidence="1" id="KW-0472">Membrane</keyword>
<dbReference type="InterPro" id="IPR008250">
    <property type="entry name" value="ATPase_P-typ_transduc_dom_A_sf"/>
</dbReference>
<feature type="transmembrane region" description="Helical" evidence="1">
    <location>
        <begin position="202"/>
        <end position="229"/>
    </location>
</feature>
<dbReference type="SMART" id="SM00831">
    <property type="entry name" value="Cation_ATPase_N"/>
    <property type="match status" value="1"/>
</dbReference>
<dbReference type="PRINTS" id="PR00119">
    <property type="entry name" value="CATATPASE"/>
</dbReference>
<name>A0AAD4T3E5_9MAGN</name>
<dbReference type="InterPro" id="IPR023299">
    <property type="entry name" value="ATPase_P-typ_cyto_dom_N"/>
</dbReference>
<reference evidence="4" key="1">
    <citation type="submission" date="2022-04" db="EMBL/GenBank/DDBJ databases">
        <title>A functionally conserved STORR gene fusion in Papaver species that diverged 16.8 million years ago.</title>
        <authorList>
            <person name="Catania T."/>
        </authorList>
    </citation>
    <scope>NUCLEOTIDE SEQUENCE</scope>
    <source>
        <strain evidence="4">S-188037</strain>
    </source>
</reference>
<dbReference type="SUPFAM" id="SSF81653">
    <property type="entry name" value="Calcium ATPase, transduction domain A"/>
    <property type="match status" value="1"/>
</dbReference>
<dbReference type="AlphaFoldDB" id="A0AAD4T3E5"/>